<name>A0ACA9MEN9_9GLOM</name>
<evidence type="ECO:0000313" key="1">
    <source>
        <dbReference type="EMBL" id="CAG8586308.1"/>
    </source>
</evidence>
<accession>A0ACA9MEN9</accession>
<organism evidence="1 2">
    <name type="scientific">Scutellospora calospora</name>
    <dbReference type="NCBI Taxonomy" id="85575"/>
    <lineage>
        <taxon>Eukaryota</taxon>
        <taxon>Fungi</taxon>
        <taxon>Fungi incertae sedis</taxon>
        <taxon>Mucoromycota</taxon>
        <taxon>Glomeromycotina</taxon>
        <taxon>Glomeromycetes</taxon>
        <taxon>Diversisporales</taxon>
        <taxon>Gigasporaceae</taxon>
        <taxon>Scutellospora</taxon>
    </lineage>
</organism>
<protein>
    <submittedName>
        <fullName evidence="1">8269_t:CDS:1</fullName>
    </submittedName>
</protein>
<gene>
    <name evidence="1" type="ORF">SCALOS_LOCUS6406</name>
</gene>
<evidence type="ECO:0000313" key="2">
    <source>
        <dbReference type="Proteomes" id="UP000789860"/>
    </source>
</evidence>
<reference evidence="1" key="1">
    <citation type="submission" date="2021-06" db="EMBL/GenBank/DDBJ databases">
        <authorList>
            <person name="Kallberg Y."/>
            <person name="Tangrot J."/>
            <person name="Rosling A."/>
        </authorList>
    </citation>
    <scope>NUCLEOTIDE SEQUENCE</scope>
    <source>
        <strain evidence="1">AU212A</strain>
    </source>
</reference>
<dbReference type="EMBL" id="CAJVPM010012155">
    <property type="protein sequence ID" value="CAG8586308.1"/>
    <property type="molecule type" value="Genomic_DNA"/>
</dbReference>
<dbReference type="Proteomes" id="UP000789860">
    <property type="component" value="Unassembled WGS sequence"/>
</dbReference>
<sequence length="112" mass="12824">MPENLLCNQIIDSVMAINNETSRIIELNSNIVADNDNISMEIDTSKVFSLDIMRDIDIESQMFNIDQKVYEDNTEISSKRQTIVLALQHNNFDIETLARNMSIVIDDDENLS</sequence>
<keyword evidence="2" id="KW-1185">Reference proteome</keyword>
<proteinExistence type="predicted"/>
<comment type="caution">
    <text evidence="1">The sequence shown here is derived from an EMBL/GenBank/DDBJ whole genome shotgun (WGS) entry which is preliminary data.</text>
</comment>